<dbReference type="SUPFAM" id="SSF53335">
    <property type="entry name" value="S-adenosyl-L-methionine-dependent methyltransferases"/>
    <property type="match status" value="1"/>
</dbReference>
<gene>
    <name evidence="6 7" type="primary">rsmG</name>
    <name evidence="7" type="ORF">M0G41_07940</name>
</gene>
<dbReference type="Pfam" id="PF02527">
    <property type="entry name" value="GidB"/>
    <property type="match status" value="1"/>
</dbReference>
<dbReference type="PANTHER" id="PTHR31760:SF0">
    <property type="entry name" value="S-ADENOSYL-L-METHIONINE-DEPENDENT METHYLTRANSFERASES SUPERFAMILY PROTEIN"/>
    <property type="match status" value="1"/>
</dbReference>
<comment type="catalytic activity">
    <reaction evidence="6">
        <text>guanosine(527) in 16S rRNA + S-adenosyl-L-methionine = N(7)-methylguanosine(527) in 16S rRNA + S-adenosyl-L-homocysteine</text>
        <dbReference type="Rhea" id="RHEA:42732"/>
        <dbReference type="Rhea" id="RHEA-COMP:10209"/>
        <dbReference type="Rhea" id="RHEA-COMP:10210"/>
        <dbReference type="ChEBI" id="CHEBI:57856"/>
        <dbReference type="ChEBI" id="CHEBI:59789"/>
        <dbReference type="ChEBI" id="CHEBI:74269"/>
        <dbReference type="ChEBI" id="CHEBI:74480"/>
        <dbReference type="EC" id="2.1.1.170"/>
    </reaction>
</comment>
<keyword evidence="5 6" id="KW-0949">S-adenosyl-L-methionine</keyword>
<dbReference type="EMBL" id="JALNMH010000005">
    <property type="protein sequence ID" value="MCK7593597.1"/>
    <property type="molecule type" value="Genomic_DNA"/>
</dbReference>
<dbReference type="NCBIfam" id="TIGR00138">
    <property type="entry name" value="rsmG_gidB"/>
    <property type="match status" value="1"/>
</dbReference>
<dbReference type="GO" id="GO:0008168">
    <property type="term" value="F:methyltransferase activity"/>
    <property type="evidence" value="ECO:0007669"/>
    <property type="project" value="UniProtKB-KW"/>
</dbReference>
<comment type="subcellular location">
    <subcellularLocation>
        <location evidence="6">Cytoplasm</location>
    </subcellularLocation>
</comment>
<dbReference type="GO" id="GO:0032259">
    <property type="term" value="P:methylation"/>
    <property type="evidence" value="ECO:0007669"/>
    <property type="project" value="UniProtKB-KW"/>
</dbReference>
<evidence type="ECO:0000256" key="2">
    <source>
        <dbReference type="ARBA" id="ARBA00022552"/>
    </source>
</evidence>
<evidence type="ECO:0000256" key="5">
    <source>
        <dbReference type="ARBA" id="ARBA00022691"/>
    </source>
</evidence>
<dbReference type="Gene3D" id="3.40.50.150">
    <property type="entry name" value="Vaccinia Virus protein VP39"/>
    <property type="match status" value="1"/>
</dbReference>
<dbReference type="InterPro" id="IPR029063">
    <property type="entry name" value="SAM-dependent_MTases_sf"/>
</dbReference>
<dbReference type="InterPro" id="IPR003682">
    <property type="entry name" value="rRNA_ssu_MeTfrase_G"/>
</dbReference>
<dbReference type="PIRSF" id="PIRSF003078">
    <property type="entry name" value="GidB"/>
    <property type="match status" value="1"/>
</dbReference>
<feature type="binding site" evidence="6">
    <location>
        <begin position="134"/>
        <end position="135"/>
    </location>
    <ligand>
        <name>S-adenosyl-L-methionine</name>
        <dbReference type="ChEBI" id="CHEBI:59789"/>
    </ligand>
</feature>
<feature type="binding site" evidence="6">
    <location>
        <position position="82"/>
    </location>
    <ligand>
        <name>S-adenosyl-L-methionine</name>
        <dbReference type="ChEBI" id="CHEBI:59789"/>
    </ligand>
</feature>
<feature type="binding site" evidence="6">
    <location>
        <position position="87"/>
    </location>
    <ligand>
        <name>S-adenosyl-L-methionine</name>
        <dbReference type="ChEBI" id="CHEBI:59789"/>
    </ligand>
</feature>
<dbReference type="RefSeq" id="WP_248207374.1">
    <property type="nucleotide sequence ID" value="NZ_JALNMH010000005.1"/>
</dbReference>
<evidence type="ECO:0000256" key="3">
    <source>
        <dbReference type="ARBA" id="ARBA00022603"/>
    </source>
</evidence>
<dbReference type="HAMAP" id="MF_00074">
    <property type="entry name" value="16SrRNA_methyltr_G"/>
    <property type="match status" value="1"/>
</dbReference>
<feature type="binding site" evidence="6">
    <location>
        <position position="149"/>
    </location>
    <ligand>
        <name>S-adenosyl-L-methionine</name>
        <dbReference type="ChEBI" id="CHEBI:59789"/>
    </ligand>
</feature>
<comment type="similarity">
    <text evidence="6">Belongs to the methyltransferase superfamily. RNA methyltransferase RsmG family.</text>
</comment>
<keyword evidence="3 6" id="KW-0489">Methyltransferase</keyword>
<comment type="caution">
    <text evidence="6">Lacks conserved residue(s) required for the propagation of feature annotation.</text>
</comment>
<proteinExistence type="inferred from homology"/>
<evidence type="ECO:0000256" key="6">
    <source>
        <dbReference type="HAMAP-Rule" id="MF_00074"/>
    </source>
</evidence>
<evidence type="ECO:0000313" key="7">
    <source>
        <dbReference type="EMBL" id="MCK7593597.1"/>
    </source>
</evidence>
<keyword evidence="8" id="KW-1185">Reference proteome</keyword>
<organism evidence="7 8">
    <name type="scientific">Pseudomarimonas salicorniae</name>
    <dbReference type="NCBI Taxonomy" id="2933270"/>
    <lineage>
        <taxon>Bacteria</taxon>
        <taxon>Pseudomonadati</taxon>
        <taxon>Pseudomonadota</taxon>
        <taxon>Gammaproteobacteria</taxon>
        <taxon>Lysobacterales</taxon>
        <taxon>Lysobacteraceae</taxon>
        <taxon>Pseudomarimonas</taxon>
    </lineage>
</organism>
<evidence type="ECO:0000256" key="1">
    <source>
        <dbReference type="ARBA" id="ARBA00022490"/>
    </source>
</evidence>
<name>A0ABT0GGW2_9GAMM</name>
<sequence>MEREPPALSDGALSKLSSGLRELGLDAGLQAPLRRYVELLLLWNGTYNLTAIREPEAIISKHLLDCLAMAPFVSASSLVDVGSGGGFPGIPLALACPSLRVALVETAGKKARFLREAVRTLQLGDRVAVHAMRAEQVPAGVGFEVLTARAFGTLAEILRVGGHLLAPGGRLLAMKGRLDEVMAEPIPEGFRLEACHPMQVPGLDAERHLAIVSRTG</sequence>
<protein>
    <recommendedName>
        <fullName evidence="6">Ribosomal RNA small subunit methyltransferase G</fullName>
        <ecNumber evidence="6">2.1.1.170</ecNumber>
    </recommendedName>
    <alternativeName>
        <fullName evidence="6">16S rRNA 7-methylguanosine methyltransferase</fullName>
        <shortName evidence="6">16S rRNA m7G methyltransferase</shortName>
    </alternativeName>
</protein>
<evidence type="ECO:0000256" key="4">
    <source>
        <dbReference type="ARBA" id="ARBA00022679"/>
    </source>
</evidence>
<reference evidence="7" key="1">
    <citation type="submission" date="2022-04" db="EMBL/GenBank/DDBJ databases">
        <title>Lysobacter sp. CAU 1642 isolated from sea sand.</title>
        <authorList>
            <person name="Kim W."/>
        </authorList>
    </citation>
    <scope>NUCLEOTIDE SEQUENCE</scope>
    <source>
        <strain evidence="7">CAU 1642</strain>
    </source>
</reference>
<comment type="function">
    <text evidence="6">Specifically methylates the N7 position of guanine in position 527 of 16S rRNA.</text>
</comment>
<dbReference type="EC" id="2.1.1.170" evidence="6"/>
<keyword evidence="4 6" id="KW-0808">Transferase</keyword>
<keyword evidence="1 6" id="KW-0963">Cytoplasm</keyword>
<comment type="caution">
    <text evidence="7">The sequence shown here is derived from an EMBL/GenBank/DDBJ whole genome shotgun (WGS) entry which is preliminary data.</text>
</comment>
<accession>A0ABT0GGW2</accession>
<evidence type="ECO:0000313" key="8">
    <source>
        <dbReference type="Proteomes" id="UP001431449"/>
    </source>
</evidence>
<dbReference type="PANTHER" id="PTHR31760">
    <property type="entry name" value="S-ADENOSYL-L-METHIONINE-DEPENDENT METHYLTRANSFERASES SUPERFAMILY PROTEIN"/>
    <property type="match status" value="1"/>
</dbReference>
<keyword evidence="2 6" id="KW-0698">rRNA processing</keyword>
<dbReference type="Proteomes" id="UP001431449">
    <property type="component" value="Unassembled WGS sequence"/>
</dbReference>